<gene>
    <name evidence="1" type="ORF">L345_16349</name>
</gene>
<evidence type="ECO:0000313" key="2">
    <source>
        <dbReference type="Proteomes" id="UP000018936"/>
    </source>
</evidence>
<reference evidence="1 2" key="1">
    <citation type="journal article" date="2013" name="Proc. Natl. Acad. Sci. U.S.A.">
        <title>The king cobra genome reveals dynamic gene evolution and adaptation in the snake venom system.</title>
        <authorList>
            <person name="Vonk F.J."/>
            <person name="Casewell N.R."/>
            <person name="Henkel C.V."/>
            <person name="Heimberg A.M."/>
            <person name="Jansen H.J."/>
            <person name="McCleary R.J."/>
            <person name="Kerkkamp H.M."/>
            <person name="Vos R.A."/>
            <person name="Guerreiro I."/>
            <person name="Calvete J.J."/>
            <person name="Wuster W."/>
            <person name="Woods A.E."/>
            <person name="Logan J.M."/>
            <person name="Harrison R.A."/>
            <person name="Castoe T.A."/>
            <person name="de Koning A.P."/>
            <person name="Pollock D.D."/>
            <person name="Yandell M."/>
            <person name="Calderon D."/>
            <person name="Renjifo C."/>
            <person name="Currier R.B."/>
            <person name="Salgado D."/>
            <person name="Pla D."/>
            <person name="Sanz L."/>
            <person name="Hyder A.S."/>
            <person name="Ribeiro J.M."/>
            <person name="Arntzen J.W."/>
            <person name="van den Thillart G.E."/>
            <person name="Boetzer M."/>
            <person name="Pirovano W."/>
            <person name="Dirks R.P."/>
            <person name="Spaink H.P."/>
            <person name="Duboule D."/>
            <person name="McGlinn E."/>
            <person name="Kini R.M."/>
            <person name="Richardson M.K."/>
        </authorList>
    </citation>
    <scope>NUCLEOTIDE SEQUENCE</scope>
    <source>
        <tissue evidence="1">Blood</tissue>
    </source>
</reference>
<sequence length="187" mass="20845">MPHSAVSCLPTRSDLHQSVAHWEPTRLCKRQMSTQSFRCACVRLGCVCKTIPSSPHFCPWLLSSSPTPCLSRRPSTISDRWDPNLFLKVSSDGAPTTSKGKLFRWLIVLTGEEDCGKSPAREEGEMEEEEEEEERLWKISNHRGKGNGEKCVMTSQIIFLSELANPALQNDGRASQSRSLLVNDGPS</sequence>
<keyword evidence="2" id="KW-1185">Reference proteome</keyword>
<organism evidence="1 2">
    <name type="scientific">Ophiophagus hannah</name>
    <name type="common">King cobra</name>
    <name type="synonym">Naja hannah</name>
    <dbReference type="NCBI Taxonomy" id="8665"/>
    <lineage>
        <taxon>Eukaryota</taxon>
        <taxon>Metazoa</taxon>
        <taxon>Chordata</taxon>
        <taxon>Craniata</taxon>
        <taxon>Vertebrata</taxon>
        <taxon>Euteleostomi</taxon>
        <taxon>Lepidosauria</taxon>
        <taxon>Squamata</taxon>
        <taxon>Bifurcata</taxon>
        <taxon>Unidentata</taxon>
        <taxon>Episquamata</taxon>
        <taxon>Toxicofera</taxon>
        <taxon>Serpentes</taxon>
        <taxon>Colubroidea</taxon>
        <taxon>Elapidae</taxon>
        <taxon>Elapinae</taxon>
        <taxon>Ophiophagus</taxon>
    </lineage>
</organism>
<dbReference type="AlphaFoldDB" id="V8N7P2"/>
<feature type="non-terminal residue" evidence="1">
    <location>
        <position position="1"/>
    </location>
</feature>
<name>V8N7P2_OPHHA</name>
<dbReference type="EMBL" id="AZIM01007508">
    <property type="protein sequence ID" value="ETE57931.1"/>
    <property type="molecule type" value="Genomic_DNA"/>
</dbReference>
<protein>
    <submittedName>
        <fullName evidence="1">Uncharacterized protein</fullName>
    </submittedName>
</protein>
<accession>V8N7P2</accession>
<proteinExistence type="predicted"/>
<comment type="caution">
    <text evidence="1">The sequence shown here is derived from an EMBL/GenBank/DDBJ whole genome shotgun (WGS) entry which is preliminary data.</text>
</comment>
<dbReference type="Proteomes" id="UP000018936">
    <property type="component" value="Unassembled WGS sequence"/>
</dbReference>
<evidence type="ECO:0000313" key="1">
    <source>
        <dbReference type="EMBL" id="ETE57931.1"/>
    </source>
</evidence>